<name>A0ABS4DGZ2_9CHLR</name>
<keyword evidence="1" id="KW-1133">Transmembrane helix</keyword>
<dbReference type="RefSeq" id="WP_135481629.1">
    <property type="nucleotide sequence ID" value="NZ_SIJK02000083.1"/>
</dbReference>
<evidence type="ECO:0000313" key="3">
    <source>
        <dbReference type="Proteomes" id="UP001193081"/>
    </source>
</evidence>
<keyword evidence="1" id="KW-0812">Transmembrane</keyword>
<accession>A0ABS4DGZ2</accession>
<protein>
    <recommendedName>
        <fullName evidence="4">DUF2304 domain-containing protein</fullName>
    </recommendedName>
</protein>
<evidence type="ECO:0000313" key="2">
    <source>
        <dbReference type="EMBL" id="MBP1468659.1"/>
    </source>
</evidence>
<feature type="transmembrane region" description="Helical" evidence="1">
    <location>
        <begin position="34"/>
        <end position="53"/>
    </location>
</feature>
<reference evidence="2 3" key="1">
    <citation type="submission" date="2021-03" db="EMBL/GenBank/DDBJ databases">
        <authorList>
            <person name="Grouzdev D.S."/>
        </authorList>
    </citation>
    <scope>NUCLEOTIDE SEQUENCE [LARGE SCALE GENOMIC DNA]</scope>
    <source>
        <strain evidence="2 3">M50-1</strain>
    </source>
</reference>
<gene>
    <name evidence="2" type="ORF">EYB53_023295</name>
</gene>
<proteinExistence type="predicted"/>
<evidence type="ECO:0000256" key="1">
    <source>
        <dbReference type="SAM" id="Phobius"/>
    </source>
</evidence>
<keyword evidence="1" id="KW-0472">Membrane</keyword>
<evidence type="ECO:0008006" key="4">
    <source>
        <dbReference type="Google" id="ProtNLM"/>
    </source>
</evidence>
<comment type="caution">
    <text evidence="2">The sequence shown here is derived from an EMBL/GenBank/DDBJ whole genome shotgun (WGS) entry which is preliminary data.</text>
</comment>
<feature type="transmembrane region" description="Helical" evidence="1">
    <location>
        <begin position="60"/>
        <end position="84"/>
    </location>
</feature>
<dbReference type="EMBL" id="SIJK02000083">
    <property type="protein sequence ID" value="MBP1468659.1"/>
    <property type="molecule type" value="Genomic_DNA"/>
</dbReference>
<organism evidence="2 3">
    <name type="scientific">Candidatus Chloroploca mongolica</name>
    <dbReference type="NCBI Taxonomy" id="2528176"/>
    <lineage>
        <taxon>Bacteria</taxon>
        <taxon>Bacillati</taxon>
        <taxon>Chloroflexota</taxon>
        <taxon>Chloroflexia</taxon>
        <taxon>Chloroflexales</taxon>
        <taxon>Chloroflexineae</taxon>
        <taxon>Oscillochloridaceae</taxon>
        <taxon>Candidatus Chloroploca</taxon>
    </lineage>
</organism>
<dbReference type="Proteomes" id="UP001193081">
    <property type="component" value="Unassembled WGS sequence"/>
</dbReference>
<keyword evidence="3" id="KW-1185">Reference proteome</keyword>
<sequence>MNSEVLRLLLTVALMFLLLKQAGRAMPGSRRRLAFGLGAGGIGTIAVMNALVAMQFGATWLYPVLSLTGFALLAGSVLALVFAYRGGELDEQFRQVRASTLAERERREHKERGE</sequence>